<dbReference type="HOGENOM" id="CLU_443244_0_0_5"/>
<name>A8HTI4_AZOC5</name>
<protein>
    <recommendedName>
        <fullName evidence="3">Phage portal protein</fullName>
    </recommendedName>
</protein>
<reference evidence="1 2" key="6">
    <citation type="journal article" date="2011" name="Appl. Environ. Microbiol.">
        <title>Involvement of the azorhizobial chromosome partition gene (parA) in the onset of bacteroid differentiation during Sesbania rostrata stem nodule development.</title>
        <authorList>
            <person name="Liu CT."/>
            <person name="Lee KB."/>
            <person name="Wang YS."/>
            <person name="Peng MH."/>
            <person name="Lee KT."/>
            <person name="Suzuki S."/>
            <person name="Suzuki T."/>
            <person name="Oyaizu H."/>
        </authorList>
    </citation>
    <scope>NUCLEOTIDE SEQUENCE [LARGE SCALE GENOMIC DNA]</scope>
    <source>
        <strain evidence="2">ATCC 43989 / DSM 5975 / JCM 20966 / LMG 6465 / NBRC 14845 / NCIMB 13405 / ORS 571</strain>
    </source>
</reference>
<reference evidence="1 2" key="5">
    <citation type="journal article" date="2010" name="Appl. Environ. Microbiol.">
        <title>phrR-like gene praR of Azorhizobium caulinodans ORS571 is essential for symbiosis with Sesbania rostrata and is involved in expression of reb genes.</title>
        <authorList>
            <person name="Akiba N."/>
            <person name="Aono T."/>
            <person name="Toyazaki H."/>
            <person name="Sato S."/>
            <person name="Oyaizu H."/>
        </authorList>
    </citation>
    <scope>NUCLEOTIDE SEQUENCE [LARGE SCALE GENOMIC DNA]</scope>
    <source>
        <strain evidence="2">ATCC 43989 / DSM 5975 / JCM 20966 / LMG 6465 / NBRC 14845 / NCIMB 13405 / ORS 571</strain>
    </source>
</reference>
<dbReference type="EMBL" id="AP009384">
    <property type="protein sequence ID" value="BAF86838.1"/>
    <property type="molecule type" value="Genomic_DNA"/>
</dbReference>
<sequence length="647" mass="72094">MSDSALSGAGESMIGAPDDMDMRRFRAWFQMDAAHSHKWRPAAREWYAFVAGDQWSSEEKAALESQQRPAIVFNRSLSIIKAVAGSEINGRQEIHYLPRTLDDAGVNEALTGASKYFADQAGAEDEESDAFQDSLICGMGWTEQRLDNTENPEGDYVEDRIDPLEMFWDRSAKKRNLADARRVCRVRKIPISDARDMFPGFTDAELDATWADAGELIDPNKTVEQKRVRDGNYDAFSLDDDRSEVTLVEFQWWEKERYFIAADPATGQRIELSAKEHDVLSGRLSKLGVQLNSASATRKVYKRAFIGSVVLEVSTPPTGNTFSYACITGERDRNAGTWFGLMQLMRDPQKWANRWLQQALHIMNTNAKGGLLAEEDAFEDQRDAEETWARPDAITWLRKGALSSVNGAKVQPKPQTGIPAGYYQLLEFAISSIRDVTGINLELLGMRDANQPGILEAQRKQAAMTILATAFDSLRRYRKVIGKQRLYFIQNFLSDGRLVRILGRDGTERVIPLMRDTTVGEYDVVIDDAPSAPNQKEANWAIISQMLPLVGPMMTPELWLAVLEYSPLPSALVEKLKTLIPAQGEASPEQKQQAMVALQSALAKIKVDETTAAKNAASAAQSHASAEKTQIEAARLMRQPIGIPALQ</sequence>
<evidence type="ECO:0000313" key="2">
    <source>
        <dbReference type="Proteomes" id="UP000000270"/>
    </source>
</evidence>
<reference evidence="1 2" key="3">
    <citation type="journal article" date="2008" name="BMC Genomics">
        <title>The genome of the versatile nitrogen fixer Azorhizobium caulinodans ORS571.</title>
        <authorList>
            <person name="Lee KB."/>
            <person name="Backer P.D."/>
            <person name="Aono T."/>
            <person name="Liu CT."/>
            <person name="Suzuki S."/>
            <person name="Suzuki T."/>
            <person name="Kaneko T."/>
            <person name="Yamada M."/>
            <person name="Tabata S."/>
            <person name="Kupfer D.M."/>
            <person name="Najar F.Z."/>
            <person name="Wiley G.B."/>
            <person name="Roe B."/>
            <person name="Binnewies T.T."/>
            <person name="Ussery D.W."/>
            <person name="D'Haeze W."/>
            <person name="Herder J.D."/>
            <person name="Gevers D."/>
            <person name="Vereecke D."/>
            <person name="Holsters M."/>
            <person name="Oyaizu H."/>
        </authorList>
    </citation>
    <scope>NUCLEOTIDE SEQUENCE [LARGE SCALE GENOMIC DNA]</scope>
    <source>
        <strain evidence="2">ATCC 43989 / DSM 5975 / JCM 20966 / LMG 6465 / NBRC 14845 / NCIMB 13405 / ORS 571</strain>
    </source>
</reference>
<reference evidence="2" key="2">
    <citation type="submission" date="2007-04" db="EMBL/GenBank/DDBJ databases">
        <title>Complete genome sequence of the nitrogen-fixing bacterium Azorhizobium caulinodans ORS571.</title>
        <authorList>
            <person name="Lee K.B."/>
            <person name="Backer P.D."/>
            <person name="Aono T."/>
            <person name="Liu C.T."/>
            <person name="Suzuki S."/>
            <person name="Suzuki T."/>
            <person name="Kaneko T."/>
            <person name="Yamada M."/>
            <person name="Tabata S."/>
            <person name="Kupfer D.M."/>
            <person name="Najar F.Z."/>
            <person name="Wiley G.B."/>
            <person name="Roe B."/>
            <person name="Binnewies T."/>
            <person name="Ussery D."/>
            <person name="Vereecke D."/>
            <person name="Gevers D."/>
            <person name="Holsters M."/>
            <person name="Oyaizu H."/>
        </authorList>
    </citation>
    <scope>NUCLEOTIDE SEQUENCE [LARGE SCALE GENOMIC DNA]</scope>
    <source>
        <strain evidence="2">ATCC 43989 / DSM 5975 / JCM 20966 / LMG 6465 / NBRC 14845 / NCIMB 13405 / ORS 571</strain>
    </source>
</reference>
<proteinExistence type="predicted"/>
<reference evidence="1 2" key="1">
    <citation type="journal article" date="2007" name="Appl. Environ. Microbiol.">
        <title>Rhizobial factors required for stem nodule maturation and maintenance in Sesbania rostrata-Azorhizobium caulinodans ORS571 symbiosis.</title>
        <authorList>
            <person name="Suzuki S."/>
            <person name="Aono T."/>
            <person name="Lee KB."/>
            <person name="Suzuki T."/>
            <person name="Liu CT."/>
            <person name="Miwa H."/>
            <person name="Wakao S."/>
            <person name="Iki T."/>
            <person name="Oyaizu H."/>
        </authorList>
    </citation>
    <scope>NUCLEOTIDE SEQUENCE [LARGE SCALE GENOMIC DNA]</scope>
    <source>
        <strain evidence="2">ATCC 43989 / DSM 5975 / JCM 20966 / LMG 6465 / NBRC 14845 / NCIMB 13405 / ORS 571</strain>
    </source>
</reference>
<evidence type="ECO:0000313" key="1">
    <source>
        <dbReference type="EMBL" id="BAF86838.1"/>
    </source>
</evidence>
<accession>A8HTI4</accession>
<dbReference type="eggNOG" id="COG3170">
    <property type="taxonomic scope" value="Bacteria"/>
</dbReference>
<dbReference type="Pfam" id="PF16510">
    <property type="entry name" value="P22_portal"/>
    <property type="match status" value="1"/>
</dbReference>
<dbReference type="AlphaFoldDB" id="A8HTI4"/>
<keyword evidence="2" id="KW-1185">Reference proteome</keyword>
<gene>
    <name evidence="1" type="ordered locus">AZC_0840</name>
</gene>
<dbReference type="STRING" id="438753.AZC_0840"/>
<dbReference type="Proteomes" id="UP000000270">
    <property type="component" value="Chromosome"/>
</dbReference>
<evidence type="ECO:0008006" key="3">
    <source>
        <dbReference type="Google" id="ProtNLM"/>
    </source>
</evidence>
<reference evidence="1 2" key="4">
    <citation type="journal article" date="2009" name="Appl. Environ. Microbiol.">
        <title>Comparative genome-wide transcriptional profiling of Azorhizobium caulinodans ORS571 grown under free-living and symbiotic conditions.</title>
        <authorList>
            <person name="Tsukada S."/>
            <person name="Aono T."/>
            <person name="Akiba N."/>
            <person name="Lee KB."/>
            <person name="Liu CT."/>
            <person name="Toyazaki H."/>
            <person name="Oyaizu H."/>
        </authorList>
    </citation>
    <scope>NUCLEOTIDE SEQUENCE [LARGE SCALE GENOMIC DNA]</scope>
    <source>
        <strain evidence="2">ATCC 43989 / DSM 5975 / JCM 20966 / LMG 6465 / NBRC 14845 / NCIMB 13405 / ORS 571</strain>
    </source>
</reference>
<dbReference type="KEGG" id="azc:AZC_0840"/>
<dbReference type="InterPro" id="IPR032427">
    <property type="entry name" value="P22_portal"/>
</dbReference>
<organism evidence="1 2">
    <name type="scientific">Azorhizobium caulinodans (strain ATCC 43989 / DSM 5975 / JCM 20966 / LMG 6465 / NBRC 14845 / NCIMB 13405 / ORS 571)</name>
    <dbReference type="NCBI Taxonomy" id="438753"/>
    <lineage>
        <taxon>Bacteria</taxon>
        <taxon>Pseudomonadati</taxon>
        <taxon>Pseudomonadota</taxon>
        <taxon>Alphaproteobacteria</taxon>
        <taxon>Hyphomicrobiales</taxon>
        <taxon>Xanthobacteraceae</taxon>
        <taxon>Azorhizobium</taxon>
    </lineage>
</organism>